<dbReference type="Proteomes" id="UP001239462">
    <property type="component" value="Unassembled WGS sequence"/>
</dbReference>
<keyword evidence="2" id="KW-1185">Reference proteome</keyword>
<dbReference type="InterPro" id="IPR011050">
    <property type="entry name" value="Pectin_lyase_fold/virulence"/>
</dbReference>
<dbReference type="EMBL" id="JASZZN010000007">
    <property type="protein sequence ID" value="MDM4015967.1"/>
    <property type="molecule type" value="Genomic_DNA"/>
</dbReference>
<dbReference type="RefSeq" id="WP_289163557.1">
    <property type="nucleotide sequence ID" value="NZ_CP141221.1"/>
</dbReference>
<dbReference type="InterPro" id="IPR012334">
    <property type="entry name" value="Pectin_lyas_fold"/>
</dbReference>
<gene>
    <name evidence="1" type="ORF">QTN89_11030</name>
</gene>
<organism evidence="1 2">
    <name type="scientific">Roseiconus lacunae</name>
    <dbReference type="NCBI Taxonomy" id="2605694"/>
    <lineage>
        <taxon>Bacteria</taxon>
        <taxon>Pseudomonadati</taxon>
        <taxon>Planctomycetota</taxon>
        <taxon>Planctomycetia</taxon>
        <taxon>Pirellulales</taxon>
        <taxon>Pirellulaceae</taxon>
        <taxon>Roseiconus</taxon>
    </lineage>
</organism>
<name>A0ABT7PHJ9_9BACT</name>
<accession>A0ABT7PHJ9</accession>
<sequence>MGNAVPYTLDRQRFVATYSQLGALRAIDGDLVQVGGYYANGDGGGQVLHYSAESTANVDGGFVFPGYGGTLEFDGLTFDGESGTGRWIARETQTANGRRFGMHPDLPRNNGPLYRCLQAINSHGASVYIPRGVYICFADGLTNIAAEADVHIYGDGKATLLKHADGSVDTRYDSIFYLTNAVPDLDFHIHDLGFDGNMRNQSGTVQGDPSTYEHSHSLAIVASGDPTADPSTGGIRRVQVNGVYGTDPVGDTVLVGGSYVREVILFDFDCPRPCNGRNNISVTCNHRRLACSRLDIVNFDVEVNTADFDWPAEQSLTDCNIKYKYNVENNAAGSLRATNVKVGSKDEGGIIYFHGGDQTHIACEYNGQEADFRKMYDAPYRSEFQFTDCRIVAAADCTQSSLLLFAVNNIPDVIEFNRVTFENYAPILTAAVDESSNSSDLRTLTLNGCRFPNVGNGFTYGVRSRSGVTVITNCVAEFPLLYLFNLYSYTRDAPTINAIELHANRMLDASSAVLRADTSVNYPLTVRSSGNYAAGGIEKLYTFVGNNRMDRIKPPRDRSGSALNLYVDVIECDHVQHDFSSGPPAAGTFFKGQTGTNTADGSLWVCSESNVTGGDWSAA</sequence>
<reference evidence="1 2" key="1">
    <citation type="submission" date="2023-06" db="EMBL/GenBank/DDBJ databases">
        <title>Roseiconus lacunae JC819 isolated from Gulf of Mannar region, Tamil Nadu.</title>
        <authorList>
            <person name="Pk S."/>
            <person name="Ch S."/>
            <person name="Ch V.R."/>
        </authorList>
    </citation>
    <scope>NUCLEOTIDE SEQUENCE [LARGE SCALE GENOMIC DNA]</scope>
    <source>
        <strain evidence="1 2">JC819</strain>
    </source>
</reference>
<protein>
    <recommendedName>
        <fullName evidence="3">Pectate lyase superfamily protein domain-containing protein</fullName>
    </recommendedName>
</protein>
<dbReference type="SUPFAM" id="SSF51126">
    <property type="entry name" value="Pectin lyase-like"/>
    <property type="match status" value="1"/>
</dbReference>
<proteinExistence type="predicted"/>
<evidence type="ECO:0000313" key="2">
    <source>
        <dbReference type="Proteomes" id="UP001239462"/>
    </source>
</evidence>
<comment type="caution">
    <text evidence="1">The sequence shown here is derived from an EMBL/GenBank/DDBJ whole genome shotgun (WGS) entry which is preliminary data.</text>
</comment>
<evidence type="ECO:0008006" key="3">
    <source>
        <dbReference type="Google" id="ProtNLM"/>
    </source>
</evidence>
<dbReference type="Gene3D" id="2.160.20.10">
    <property type="entry name" value="Single-stranded right-handed beta-helix, Pectin lyase-like"/>
    <property type="match status" value="1"/>
</dbReference>
<evidence type="ECO:0000313" key="1">
    <source>
        <dbReference type="EMBL" id="MDM4015967.1"/>
    </source>
</evidence>